<feature type="compositionally biased region" description="Polar residues" evidence="1">
    <location>
        <begin position="233"/>
        <end position="246"/>
    </location>
</feature>
<feature type="compositionally biased region" description="Basic residues" evidence="1">
    <location>
        <begin position="250"/>
        <end position="259"/>
    </location>
</feature>
<feature type="region of interest" description="Disordered" evidence="1">
    <location>
        <begin position="174"/>
        <end position="264"/>
    </location>
</feature>
<reference evidence="3 4" key="1">
    <citation type="journal article" date="2020" name="Cell">
        <title>Large-Scale Comparative Analyses of Tick Genomes Elucidate Their Genetic Diversity and Vector Capacities.</title>
        <authorList>
            <consortium name="Tick Genome and Microbiome Consortium (TIGMIC)"/>
            <person name="Jia N."/>
            <person name="Wang J."/>
            <person name="Shi W."/>
            <person name="Du L."/>
            <person name="Sun Y."/>
            <person name="Zhan W."/>
            <person name="Jiang J.F."/>
            <person name="Wang Q."/>
            <person name="Zhang B."/>
            <person name="Ji P."/>
            <person name="Bell-Sakyi L."/>
            <person name="Cui X.M."/>
            <person name="Yuan T.T."/>
            <person name="Jiang B.G."/>
            <person name="Yang W.F."/>
            <person name="Lam T.T."/>
            <person name="Chang Q.C."/>
            <person name="Ding S.J."/>
            <person name="Wang X.J."/>
            <person name="Zhu J.G."/>
            <person name="Ruan X.D."/>
            <person name="Zhao L."/>
            <person name="Wei J.T."/>
            <person name="Ye R.Z."/>
            <person name="Que T.C."/>
            <person name="Du C.H."/>
            <person name="Zhou Y.H."/>
            <person name="Cheng J.X."/>
            <person name="Dai P.F."/>
            <person name="Guo W.B."/>
            <person name="Han X.H."/>
            <person name="Huang E.J."/>
            <person name="Li L.F."/>
            <person name="Wei W."/>
            <person name="Gao Y.C."/>
            <person name="Liu J.Z."/>
            <person name="Shao H.Z."/>
            <person name="Wang X."/>
            <person name="Wang C.C."/>
            <person name="Yang T.C."/>
            <person name="Huo Q.B."/>
            <person name="Li W."/>
            <person name="Chen H.Y."/>
            <person name="Chen S.E."/>
            <person name="Zhou L.G."/>
            <person name="Ni X.B."/>
            <person name="Tian J.H."/>
            <person name="Sheng Y."/>
            <person name="Liu T."/>
            <person name="Pan Y.S."/>
            <person name="Xia L.Y."/>
            <person name="Li J."/>
            <person name="Zhao F."/>
            <person name="Cao W.C."/>
        </authorList>
    </citation>
    <scope>NUCLEOTIDE SEQUENCE [LARGE SCALE GENOMIC DNA]</scope>
    <source>
        <strain evidence="3">HaeL-2018</strain>
    </source>
</reference>
<dbReference type="VEuPathDB" id="VectorBase:HLOH_045514"/>
<dbReference type="PROSITE" id="PS51029">
    <property type="entry name" value="MADF"/>
    <property type="match status" value="1"/>
</dbReference>
<dbReference type="PANTHER" id="PTHR12243:SF67">
    <property type="entry name" value="COREPRESSOR OF PANGOLIN, ISOFORM A-RELATED"/>
    <property type="match status" value="1"/>
</dbReference>
<dbReference type="Pfam" id="PF10545">
    <property type="entry name" value="MADF_DNA_bdg"/>
    <property type="match status" value="1"/>
</dbReference>
<evidence type="ECO:0000259" key="2">
    <source>
        <dbReference type="PROSITE" id="PS51029"/>
    </source>
</evidence>
<evidence type="ECO:0000313" key="4">
    <source>
        <dbReference type="Proteomes" id="UP000821853"/>
    </source>
</evidence>
<dbReference type="SMART" id="SM00595">
    <property type="entry name" value="MADF"/>
    <property type="match status" value="1"/>
</dbReference>
<evidence type="ECO:0000256" key="1">
    <source>
        <dbReference type="SAM" id="MobiDB-lite"/>
    </source>
</evidence>
<organism evidence="3 4">
    <name type="scientific">Haemaphysalis longicornis</name>
    <name type="common">Bush tick</name>
    <dbReference type="NCBI Taxonomy" id="44386"/>
    <lineage>
        <taxon>Eukaryota</taxon>
        <taxon>Metazoa</taxon>
        <taxon>Ecdysozoa</taxon>
        <taxon>Arthropoda</taxon>
        <taxon>Chelicerata</taxon>
        <taxon>Arachnida</taxon>
        <taxon>Acari</taxon>
        <taxon>Parasitiformes</taxon>
        <taxon>Ixodida</taxon>
        <taxon>Ixodoidea</taxon>
        <taxon>Ixodidae</taxon>
        <taxon>Haemaphysalinae</taxon>
        <taxon>Haemaphysalis</taxon>
    </lineage>
</organism>
<gene>
    <name evidence="3" type="ORF">HPB48_000388</name>
</gene>
<dbReference type="EMBL" id="JABSTR010000008">
    <property type="protein sequence ID" value="KAH9376349.1"/>
    <property type="molecule type" value="Genomic_DNA"/>
</dbReference>
<dbReference type="PANTHER" id="PTHR12243">
    <property type="entry name" value="MADF DOMAIN TRANSCRIPTION FACTOR"/>
    <property type="match status" value="1"/>
</dbReference>
<comment type="caution">
    <text evidence="3">The sequence shown here is derived from an EMBL/GenBank/DDBJ whole genome shotgun (WGS) entry which is preliminary data.</text>
</comment>
<feature type="compositionally biased region" description="Low complexity" evidence="1">
    <location>
        <begin position="194"/>
        <end position="232"/>
    </location>
</feature>
<proteinExistence type="predicted"/>
<dbReference type="OMA" id="DIMEPRV"/>
<dbReference type="AlphaFoldDB" id="A0A9J6GL68"/>
<feature type="domain" description="MADF" evidence="2">
    <location>
        <begin position="13"/>
        <end position="111"/>
    </location>
</feature>
<dbReference type="OrthoDB" id="6514391at2759"/>
<evidence type="ECO:0000313" key="3">
    <source>
        <dbReference type="EMBL" id="KAH9376349.1"/>
    </source>
</evidence>
<feature type="compositionally biased region" description="Pro residues" evidence="1">
    <location>
        <begin position="182"/>
        <end position="193"/>
    </location>
</feature>
<keyword evidence="4" id="KW-1185">Reference proteome</keyword>
<dbReference type="Proteomes" id="UP000821853">
    <property type="component" value="Unassembled WGS sequence"/>
</dbReference>
<name>A0A9J6GL68_HAELO</name>
<sequence length="335" mass="37469">MDAQAARAQENESLIALIYREPAIWDLRCAEYKMLDLRTSSWIRVARGMGLEGTKVDIKEVGKRWRNLRDTFARKLKEAKEASGAPADEPEQLSSSWAHFKQLLFLKDVIEPRKYEKPLFCFYFGSGTRCVTTSNMDPDVAASSNSVDEVLQVHVIEEDEDRVTVDELLLPMLQDHSDSSCPSPPPSSFPSPPSSFSSTFRRPSAANFPASAPASFPSSSNAPPCNSLPSPNQISSALSQNTNSPATPFRRARRTKRTRGVSEEDFAIQQINQQLGERLTSRQHFLLSLDGPMDKVPEHLQGCCEMHLRDVVRLYAKGRVPTMLTPIPDCDDIER</sequence>
<protein>
    <recommendedName>
        <fullName evidence="2">MADF domain-containing protein</fullName>
    </recommendedName>
</protein>
<dbReference type="InterPro" id="IPR006578">
    <property type="entry name" value="MADF-dom"/>
</dbReference>
<dbReference type="InterPro" id="IPR039353">
    <property type="entry name" value="TF_Adf1"/>
</dbReference>
<accession>A0A9J6GL68</accession>